<proteinExistence type="predicted"/>
<reference evidence="1 2" key="1">
    <citation type="submission" date="2015-04" db="EMBL/GenBank/DDBJ databases">
        <title>Taxonomic description and genome sequence of Bacillus campisalis sp. nov., a novel member of the genus Bacillus isolated from solar saltern.</title>
        <authorList>
            <person name="Mathan Kumar R."/>
            <person name="Kaur G."/>
            <person name="Kumar A."/>
            <person name="Singh N.K."/>
            <person name="Kaur N."/>
            <person name="Kumar N."/>
            <person name="Mayilraj S."/>
        </authorList>
    </citation>
    <scope>NUCLEOTIDE SEQUENCE [LARGE SCALE GENOMIC DNA]</scope>
    <source>
        <strain evidence="1 2">SA2-6</strain>
    </source>
</reference>
<keyword evidence="2" id="KW-1185">Reference proteome</keyword>
<dbReference type="AlphaFoldDB" id="A0A0M2SYQ4"/>
<organism evidence="1 2">
    <name type="scientific">Mesobacillus campisalis</name>
    <dbReference type="NCBI Taxonomy" id="1408103"/>
    <lineage>
        <taxon>Bacteria</taxon>
        <taxon>Bacillati</taxon>
        <taxon>Bacillota</taxon>
        <taxon>Bacilli</taxon>
        <taxon>Bacillales</taxon>
        <taxon>Bacillaceae</taxon>
        <taxon>Mesobacillus</taxon>
    </lineage>
</organism>
<dbReference type="PATRIC" id="fig|1408103.3.peg.1628"/>
<dbReference type="InterPro" id="IPR032710">
    <property type="entry name" value="NTF2-like_dom_sf"/>
</dbReference>
<evidence type="ECO:0008006" key="3">
    <source>
        <dbReference type="Google" id="ProtNLM"/>
    </source>
</evidence>
<dbReference type="Gene3D" id="3.10.450.100">
    <property type="entry name" value="NTF2-like, domain 1"/>
    <property type="match status" value="1"/>
</dbReference>
<dbReference type="Proteomes" id="UP000034166">
    <property type="component" value="Unassembled WGS sequence"/>
</dbReference>
<dbReference type="EMBL" id="LAYY01000006">
    <property type="protein sequence ID" value="KKK38821.1"/>
    <property type="molecule type" value="Genomic_DNA"/>
</dbReference>
<protein>
    <recommendedName>
        <fullName evidence="3">DUF4440 domain-containing protein</fullName>
    </recommendedName>
</protein>
<name>A0A0M2SYQ4_9BACI</name>
<sequence>MLAGLLLAGIISLMFSSERVAKGVVEEFYSHESDGDFADSWKLLHPFMKERFSKSAYVQDRTHVFIGHFGAETFTYTIDDGEKLEGWKMEKGRSPFETAYKYHVSQHYKGKYGKFSFQQDVYVTQNEEGEWQILWDYNQ</sequence>
<comment type="caution">
    <text evidence="1">The sequence shown here is derived from an EMBL/GenBank/DDBJ whole genome shotgun (WGS) entry which is preliminary data.</text>
</comment>
<dbReference type="SUPFAM" id="SSF54427">
    <property type="entry name" value="NTF2-like"/>
    <property type="match status" value="1"/>
</dbReference>
<gene>
    <name evidence="1" type="ORF">WQ57_07240</name>
</gene>
<accession>A0A0M2SYQ4</accession>
<evidence type="ECO:0000313" key="1">
    <source>
        <dbReference type="EMBL" id="KKK38821.1"/>
    </source>
</evidence>
<evidence type="ECO:0000313" key="2">
    <source>
        <dbReference type="Proteomes" id="UP000034166"/>
    </source>
</evidence>